<dbReference type="SUPFAM" id="SSF52499">
    <property type="entry name" value="Isochorismatase-like hydrolases"/>
    <property type="match status" value="1"/>
</dbReference>
<evidence type="ECO:0000256" key="1">
    <source>
        <dbReference type="ARBA" id="ARBA00022801"/>
    </source>
</evidence>
<organism evidence="3 4">
    <name type="scientific">Amycolatopsis mediterranei (strain U-32)</name>
    <dbReference type="NCBI Taxonomy" id="749927"/>
    <lineage>
        <taxon>Bacteria</taxon>
        <taxon>Bacillati</taxon>
        <taxon>Actinomycetota</taxon>
        <taxon>Actinomycetes</taxon>
        <taxon>Pseudonocardiales</taxon>
        <taxon>Pseudonocardiaceae</taxon>
        <taxon>Amycolatopsis</taxon>
    </lineage>
</organism>
<dbReference type="PANTHER" id="PTHR43540:SF6">
    <property type="entry name" value="ISOCHORISMATASE-LIKE DOMAIN-CONTAINING PROTEIN"/>
    <property type="match status" value="1"/>
</dbReference>
<keyword evidence="1" id="KW-0378">Hydrolase</keyword>
<dbReference type="RefSeq" id="WP_013230705.1">
    <property type="nucleotide sequence ID" value="NC_014318.1"/>
</dbReference>
<evidence type="ECO:0000313" key="3">
    <source>
        <dbReference type="EMBL" id="ADJ50686.1"/>
    </source>
</evidence>
<dbReference type="InterPro" id="IPR000868">
    <property type="entry name" value="Isochorismatase-like_dom"/>
</dbReference>
<name>A0A0H3DJ17_AMYMU</name>
<feature type="domain" description="Isochorismatase-like" evidence="2">
    <location>
        <begin position="5"/>
        <end position="171"/>
    </location>
</feature>
<accession>A0A0H3DJ17</accession>
<evidence type="ECO:0000259" key="2">
    <source>
        <dbReference type="Pfam" id="PF00857"/>
    </source>
</evidence>
<dbReference type="InterPro" id="IPR050272">
    <property type="entry name" value="Isochorismatase-like_hydrls"/>
</dbReference>
<proteinExistence type="predicted"/>
<dbReference type="Proteomes" id="UP000000328">
    <property type="component" value="Chromosome"/>
</dbReference>
<evidence type="ECO:0000313" key="4">
    <source>
        <dbReference type="Proteomes" id="UP000000328"/>
    </source>
</evidence>
<gene>
    <name evidence="3" type="ordered locus">AMED_8996</name>
</gene>
<dbReference type="HOGENOM" id="CLU_091983_0_0_11"/>
<dbReference type="GeneID" id="92876596"/>
<dbReference type="EMBL" id="CP002000">
    <property type="protein sequence ID" value="ADJ50686.1"/>
    <property type="molecule type" value="Genomic_DNA"/>
</dbReference>
<dbReference type="GO" id="GO:0016787">
    <property type="term" value="F:hydrolase activity"/>
    <property type="evidence" value="ECO:0007669"/>
    <property type="project" value="UniProtKB-KW"/>
</dbReference>
<protein>
    <submittedName>
        <fullName evidence="3">Isochorismatase</fullName>
    </submittedName>
</protein>
<sequence length="176" mass="18947">MKRILAVIDLQNVFADPASPWFTPRFAEVLPPIHRLVTAFGNDVVFTRFIAPSPPEGAWRRYYEQWPFALQPPDAPLYQVVDAFEPESTVDGTTFGKWNPRLATRVGGAGLVLAGVSTDCCVLSTALAAADAGVAVTVVSDACAGADDESHTKALDIMRLYAPLVQVATTEEVLAK</sequence>
<reference evidence="3 4" key="1">
    <citation type="journal article" date="2010" name="Cell Res.">
        <title>Complete genome sequence of the rifamycin SV-producing Amycolatopsis mediterranei U32 revealed its genetic characteristics in phylogeny and metabolism.</title>
        <authorList>
            <person name="Zhao W."/>
            <person name="Zhong Y."/>
            <person name="Yuan H."/>
            <person name="Wang J."/>
            <person name="Zheng H."/>
            <person name="Wang Y."/>
            <person name="Cen X."/>
            <person name="Xu F."/>
            <person name="Bai J."/>
            <person name="Han X."/>
            <person name="Lu G."/>
            <person name="Zhu Y."/>
            <person name="Shao Z."/>
            <person name="Yan H."/>
            <person name="Li C."/>
            <person name="Peng N."/>
            <person name="Zhang Z."/>
            <person name="Zhang Y."/>
            <person name="Lin W."/>
            <person name="Fan Y."/>
            <person name="Qin Z."/>
            <person name="Hu Y."/>
            <person name="Zhu B."/>
            <person name="Wang S."/>
            <person name="Ding X."/>
            <person name="Zhao G.P."/>
        </authorList>
    </citation>
    <scope>NUCLEOTIDE SEQUENCE [LARGE SCALE GENOMIC DNA]</scope>
    <source>
        <strain evidence="4">U-32</strain>
    </source>
</reference>
<dbReference type="OrthoDB" id="4426059at2"/>
<dbReference type="Gene3D" id="3.40.50.850">
    <property type="entry name" value="Isochorismatase-like"/>
    <property type="match status" value="1"/>
</dbReference>
<dbReference type="PATRIC" id="fig|749927.5.peg.9338"/>
<dbReference type="Pfam" id="PF00857">
    <property type="entry name" value="Isochorismatase"/>
    <property type="match status" value="1"/>
</dbReference>
<dbReference type="InterPro" id="IPR036380">
    <property type="entry name" value="Isochorismatase-like_sf"/>
</dbReference>
<dbReference type="eggNOG" id="COG1335">
    <property type="taxonomic scope" value="Bacteria"/>
</dbReference>
<dbReference type="PANTHER" id="PTHR43540">
    <property type="entry name" value="PEROXYUREIDOACRYLATE/UREIDOACRYLATE AMIDOHYDROLASE-RELATED"/>
    <property type="match status" value="1"/>
</dbReference>
<dbReference type="KEGG" id="amd:AMED_8996"/>
<dbReference type="AlphaFoldDB" id="A0A0H3DJ17"/>